<dbReference type="OrthoDB" id="10375736at2759"/>
<protein>
    <submittedName>
        <fullName evidence="1">Uncharacterized protein</fullName>
    </submittedName>
</protein>
<dbReference type="KEGG" id="mlr:MELLADRAFT_59067"/>
<dbReference type="GeneID" id="18929283"/>
<organism evidence="2">
    <name type="scientific">Melampsora larici-populina (strain 98AG31 / pathotype 3-4-7)</name>
    <name type="common">Poplar leaf rust fungus</name>
    <dbReference type="NCBI Taxonomy" id="747676"/>
    <lineage>
        <taxon>Eukaryota</taxon>
        <taxon>Fungi</taxon>
        <taxon>Dikarya</taxon>
        <taxon>Basidiomycota</taxon>
        <taxon>Pucciniomycotina</taxon>
        <taxon>Pucciniomycetes</taxon>
        <taxon>Pucciniales</taxon>
        <taxon>Melampsoraceae</taxon>
        <taxon>Melampsora</taxon>
    </lineage>
</organism>
<name>F4R6Y6_MELLP</name>
<proteinExistence type="predicted"/>
<dbReference type="Proteomes" id="UP000001072">
    <property type="component" value="Unassembled WGS sequence"/>
</dbReference>
<dbReference type="InParanoid" id="F4R6Y6"/>
<gene>
    <name evidence="1" type="ORF">MELLADRAFT_59067</name>
</gene>
<sequence length="203" mass="23355">MTFELPSSKLDINQDGDFTPYDGRSLAETSIYTSSYRSDPDFYKSTLYSPVQTARTRATSDALDRIMSTQATQLSALCNVWRSRFSLSPLVPSIPKENVPVIRTRATSDALERILACQSHQLTLLGAVWRERFPTNPLNSSNENAINDKITKSNHQDDIKFGEMIKDGSNQRDHELEQRVFEWMDNFPDYFDYTVEDIEYLDF</sequence>
<dbReference type="EMBL" id="GL883091">
    <property type="protein sequence ID" value="EGG12374.1"/>
    <property type="molecule type" value="Genomic_DNA"/>
</dbReference>
<dbReference type="AlphaFoldDB" id="F4R6Y6"/>
<dbReference type="VEuPathDB" id="FungiDB:MELLADRAFT_59067"/>
<reference evidence="2" key="1">
    <citation type="journal article" date="2011" name="Proc. Natl. Acad. Sci. U.S.A.">
        <title>Obligate biotrophy features unraveled by the genomic analysis of rust fungi.</title>
        <authorList>
            <person name="Duplessis S."/>
            <person name="Cuomo C.A."/>
            <person name="Lin Y.-C."/>
            <person name="Aerts A."/>
            <person name="Tisserant E."/>
            <person name="Veneault-Fourrey C."/>
            <person name="Joly D.L."/>
            <person name="Hacquard S."/>
            <person name="Amselem J."/>
            <person name="Cantarel B.L."/>
            <person name="Chiu R."/>
            <person name="Coutinho P.M."/>
            <person name="Feau N."/>
            <person name="Field M."/>
            <person name="Frey P."/>
            <person name="Gelhaye E."/>
            <person name="Goldberg J."/>
            <person name="Grabherr M.G."/>
            <person name="Kodira C.D."/>
            <person name="Kohler A."/>
            <person name="Kuees U."/>
            <person name="Lindquist E.A."/>
            <person name="Lucas S.M."/>
            <person name="Mago R."/>
            <person name="Mauceli E."/>
            <person name="Morin E."/>
            <person name="Murat C."/>
            <person name="Pangilinan J.L."/>
            <person name="Park R."/>
            <person name="Pearson M."/>
            <person name="Quesneville H."/>
            <person name="Rouhier N."/>
            <person name="Sakthikumar S."/>
            <person name="Salamov A.A."/>
            <person name="Schmutz J."/>
            <person name="Selles B."/>
            <person name="Shapiro H."/>
            <person name="Tanguay P."/>
            <person name="Tuskan G.A."/>
            <person name="Henrissat B."/>
            <person name="Van de Peer Y."/>
            <person name="Rouze P."/>
            <person name="Ellis J.G."/>
            <person name="Dodds P.N."/>
            <person name="Schein J.E."/>
            <person name="Zhong S."/>
            <person name="Hamelin R.C."/>
            <person name="Grigoriev I.V."/>
            <person name="Szabo L.J."/>
            <person name="Martin F."/>
        </authorList>
    </citation>
    <scope>NUCLEOTIDE SEQUENCE [LARGE SCALE GENOMIC DNA]</scope>
    <source>
        <strain evidence="2">98AG31 / pathotype 3-4-7</strain>
    </source>
</reference>
<evidence type="ECO:0000313" key="1">
    <source>
        <dbReference type="EMBL" id="EGG12374.1"/>
    </source>
</evidence>
<dbReference type="RefSeq" id="XP_007404749.1">
    <property type="nucleotide sequence ID" value="XM_007404687.1"/>
</dbReference>
<accession>F4R6Y6</accession>
<evidence type="ECO:0000313" key="2">
    <source>
        <dbReference type="Proteomes" id="UP000001072"/>
    </source>
</evidence>
<dbReference type="HOGENOM" id="CLU_1299958_0_0_1"/>
<keyword evidence="2" id="KW-1185">Reference proteome</keyword>